<gene>
    <name evidence="1" type="ORF">TraAM80_00156</name>
</gene>
<dbReference type="EMBL" id="MKGL01000003">
    <property type="protein sequence ID" value="RNF12613.1"/>
    <property type="molecule type" value="Genomic_DNA"/>
</dbReference>
<comment type="caution">
    <text evidence="1">The sequence shown here is derived from an EMBL/GenBank/DDBJ whole genome shotgun (WGS) entry which is preliminary data.</text>
</comment>
<evidence type="ECO:0000313" key="2">
    <source>
        <dbReference type="Proteomes" id="UP000283634"/>
    </source>
</evidence>
<reference evidence="1 2" key="1">
    <citation type="journal article" date="2018" name="BMC Genomics">
        <title>Genomic comparison of Trypanosoma conorhini and Trypanosoma rangeli to Trypanosoma cruzi strains of high and low virulence.</title>
        <authorList>
            <person name="Bradwell K.R."/>
            <person name="Koparde V.N."/>
            <person name="Matveyev A.V."/>
            <person name="Serrano M.G."/>
            <person name="Alves J.M."/>
            <person name="Parikh H."/>
            <person name="Huang B."/>
            <person name="Lee V."/>
            <person name="Espinosa-Alvarez O."/>
            <person name="Ortiz P.A."/>
            <person name="Costa-Martins A.G."/>
            <person name="Teixeira M.M."/>
            <person name="Buck G.A."/>
        </authorList>
    </citation>
    <scope>NUCLEOTIDE SEQUENCE [LARGE SCALE GENOMIC DNA]</scope>
    <source>
        <strain evidence="1 2">AM80</strain>
    </source>
</reference>
<accession>A0A422P4G8</accession>
<dbReference type="AlphaFoldDB" id="A0A422P4G8"/>
<dbReference type="OrthoDB" id="64566at2759"/>
<keyword evidence="2" id="KW-1185">Reference proteome</keyword>
<dbReference type="Proteomes" id="UP000283634">
    <property type="component" value="Unassembled WGS sequence"/>
</dbReference>
<name>A0A422P4G8_TRYRA</name>
<dbReference type="RefSeq" id="XP_029242843.1">
    <property type="nucleotide sequence ID" value="XM_029377247.1"/>
</dbReference>
<organism evidence="1 2">
    <name type="scientific">Trypanosoma rangeli</name>
    <dbReference type="NCBI Taxonomy" id="5698"/>
    <lineage>
        <taxon>Eukaryota</taxon>
        <taxon>Discoba</taxon>
        <taxon>Euglenozoa</taxon>
        <taxon>Kinetoplastea</taxon>
        <taxon>Metakinetoplastina</taxon>
        <taxon>Trypanosomatida</taxon>
        <taxon>Trypanosomatidae</taxon>
        <taxon>Trypanosoma</taxon>
        <taxon>Herpetosoma</taxon>
    </lineage>
</organism>
<evidence type="ECO:0000313" key="1">
    <source>
        <dbReference type="EMBL" id="RNF12613.1"/>
    </source>
</evidence>
<dbReference type="GeneID" id="40324089"/>
<protein>
    <submittedName>
        <fullName evidence="1">Putative trypanothione synthetase</fullName>
    </submittedName>
</protein>
<proteinExistence type="predicted"/>
<sequence>MSHCYGVELGNSTGSFLYVNIVNYFKCLHQNRVFCPSHKPVYFVVANNGEDRYTALDAMNAAESAGFRTKSSEKLSNFRFGSATGGVDWASLPAEDRSILDCENGWGGSAGLENVGMRYGAAPVHRVAFPGAV</sequence>